<dbReference type="SUPFAM" id="SSF140371">
    <property type="entry name" value="Vng1086c-like"/>
    <property type="match status" value="1"/>
</dbReference>
<proteinExistence type="predicted"/>
<dbReference type="EMBL" id="JBHTAT010000001">
    <property type="protein sequence ID" value="MFC7254945.1"/>
    <property type="molecule type" value="Genomic_DNA"/>
</dbReference>
<dbReference type="RefSeq" id="WP_379703145.1">
    <property type="nucleotide sequence ID" value="NZ_JBHTAT010000001.1"/>
</dbReference>
<dbReference type="PANTHER" id="PTHR42203:SF2">
    <property type="entry name" value="UPF0058 PROTEIN MJ1205"/>
    <property type="match status" value="1"/>
</dbReference>
<dbReference type="InterPro" id="IPR036519">
    <property type="entry name" value="UPF0058_sf"/>
</dbReference>
<evidence type="ECO:0000313" key="1">
    <source>
        <dbReference type="EMBL" id="MFC7254945.1"/>
    </source>
</evidence>
<dbReference type="Pfam" id="PF01893">
    <property type="entry name" value="UPF0058"/>
    <property type="match status" value="1"/>
</dbReference>
<dbReference type="Gene3D" id="1.20.1270.110">
    <property type="entry name" value="Uncharacterised protein family UPF0058"/>
    <property type="match status" value="1"/>
</dbReference>
<dbReference type="Proteomes" id="UP001596434">
    <property type="component" value="Unassembled WGS sequence"/>
</dbReference>
<name>A0ABD5ZX39_9EURY</name>
<comment type="caution">
    <text evidence="1">The sequence shown here is derived from an EMBL/GenBank/DDBJ whole genome shotgun (WGS) entry which is preliminary data.</text>
</comment>
<dbReference type="GeneID" id="96953284"/>
<sequence>MRKKEYIHIHALLVEVTRHLMENEEMPAETLSTYDALGTPPSGIHKSKQKHAEAITALNDAIGPWLEHTCADRPVRSRNGP</sequence>
<keyword evidence="2" id="KW-1185">Reference proteome</keyword>
<evidence type="ECO:0000313" key="2">
    <source>
        <dbReference type="Proteomes" id="UP001596434"/>
    </source>
</evidence>
<dbReference type="InterPro" id="IPR002753">
    <property type="entry name" value="UPF0058"/>
</dbReference>
<accession>A0ABD5ZX39</accession>
<dbReference type="PANTHER" id="PTHR42203">
    <property type="entry name" value="UPF0058 PROTEIN MJ1205"/>
    <property type="match status" value="1"/>
</dbReference>
<gene>
    <name evidence="1" type="ORF">ACFQKE_06500</name>
</gene>
<dbReference type="AlphaFoldDB" id="A0ABD5ZX39"/>
<reference evidence="1 2" key="1">
    <citation type="journal article" date="2019" name="Int. J. Syst. Evol. Microbiol.">
        <title>The Global Catalogue of Microorganisms (GCM) 10K type strain sequencing project: providing services to taxonomists for standard genome sequencing and annotation.</title>
        <authorList>
            <consortium name="The Broad Institute Genomics Platform"/>
            <consortium name="The Broad Institute Genome Sequencing Center for Infectious Disease"/>
            <person name="Wu L."/>
            <person name="Ma J."/>
        </authorList>
    </citation>
    <scope>NUCLEOTIDE SEQUENCE [LARGE SCALE GENOMIC DNA]</scope>
    <source>
        <strain evidence="1 2">GX21</strain>
    </source>
</reference>
<organism evidence="1 2">
    <name type="scientific">Haloplanus litoreus</name>
    <dbReference type="NCBI Taxonomy" id="767515"/>
    <lineage>
        <taxon>Archaea</taxon>
        <taxon>Methanobacteriati</taxon>
        <taxon>Methanobacteriota</taxon>
        <taxon>Stenosarchaea group</taxon>
        <taxon>Halobacteria</taxon>
        <taxon>Halobacteriales</taxon>
        <taxon>Haloferacaceae</taxon>
        <taxon>Haloplanus</taxon>
    </lineage>
</organism>
<protein>
    <submittedName>
        <fullName evidence="1">UPF0058 family protein</fullName>
    </submittedName>
</protein>